<evidence type="ECO:0000259" key="16">
    <source>
        <dbReference type="PROSITE" id="PS50885"/>
    </source>
</evidence>
<dbReference type="Gene3D" id="1.10.287.130">
    <property type="match status" value="1"/>
</dbReference>
<keyword evidence="13" id="KW-1133">Transmembrane helix</keyword>
<dbReference type="SUPFAM" id="SSF52172">
    <property type="entry name" value="CheY-like"/>
    <property type="match status" value="2"/>
</dbReference>
<keyword evidence="5" id="KW-0808">Transferase</keyword>
<dbReference type="EMBL" id="JAPTGG010000003">
    <property type="protein sequence ID" value="MCZ0864637.1"/>
    <property type="molecule type" value="Genomic_DNA"/>
</dbReference>
<dbReference type="PROSITE" id="PS50110">
    <property type="entry name" value="RESPONSE_REGULATORY"/>
    <property type="match status" value="2"/>
</dbReference>
<protein>
    <recommendedName>
        <fullName evidence="11">Sensory/regulatory protein RpfC</fullName>
        <ecNumber evidence="3">2.7.13.3</ecNumber>
    </recommendedName>
</protein>
<evidence type="ECO:0000259" key="15">
    <source>
        <dbReference type="PROSITE" id="PS50110"/>
    </source>
</evidence>
<dbReference type="AlphaFoldDB" id="A0A9J6RKW6"/>
<dbReference type="InterPro" id="IPR003661">
    <property type="entry name" value="HisK_dim/P_dom"/>
</dbReference>
<dbReference type="RefSeq" id="WP_258330788.1">
    <property type="nucleotide sequence ID" value="NZ_JAPTGG010000003.1"/>
</dbReference>
<dbReference type="CDD" id="cd17546">
    <property type="entry name" value="REC_hyHK_CKI1_RcsC-like"/>
    <property type="match status" value="2"/>
</dbReference>
<dbReference type="SMART" id="SM00448">
    <property type="entry name" value="REC"/>
    <property type="match status" value="2"/>
</dbReference>
<keyword evidence="13" id="KW-0812">Transmembrane</keyword>
<reference evidence="17 18" key="1">
    <citation type="submission" date="2022-12" db="EMBL/GenBank/DDBJ databases">
        <title>Dasania phycosphaerae sp. nov., isolated from particulate material of the south coast of Korea.</title>
        <authorList>
            <person name="Jiang Y."/>
        </authorList>
    </citation>
    <scope>NUCLEOTIDE SEQUENCE [LARGE SCALE GENOMIC DNA]</scope>
    <source>
        <strain evidence="17 18">GY-19</strain>
    </source>
</reference>
<comment type="catalytic activity">
    <reaction evidence="1">
        <text>ATP + protein L-histidine = ADP + protein N-phospho-L-histidine.</text>
        <dbReference type="EC" id="2.7.13.3"/>
    </reaction>
</comment>
<dbReference type="Pfam" id="PF00072">
    <property type="entry name" value="Response_reg"/>
    <property type="match status" value="2"/>
</dbReference>
<dbReference type="InterPro" id="IPR001789">
    <property type="entry name" value="Sig_transdc_resp-reg_receiver"/>
</dbReference>
<dbReference type="EC" id="2.7.13.3" evidence="3"/>
<feature type="domain" description="Response regulatory" evidence="15">
    <location>
        <begin position="528"/>
        <end position="649"/>
    </location>
</feature>
<feature type="modified residue" description="4-aspartylphosphate" evidence="12">
    <location>
        <position position="582"/>
    </location>
</feature>
<organism evidence="17 18">
    <name type="scientific">Dasania phycosphaerae</name>
    <dbReference type="NCBI Taxonomy" id="2950436"/>
    <lineage>
        <taxon>Bacteria</taxon>
        <taxon>Pseudomonadati</taxon>
        <taxon>Pseudomonadota</taxon>
        <taxon>Gammaproteobacteria</taxon>
        <taxon>Cellvibrionales</taxon>
        <taxon>Spongiibacteraceae</taxon>
        <taxon>Dasania</taxon>
    </lineage>
</organism>
<evidence type="ECO:0000256" key="12">
    <source>
        <dbReference type="PROSITE-ProRule" id="PRU00169"/>
    </source>
</evidence>
<dbReference type="GO" id="GO:0016020">
    <property type="term" value="C:membrane"/>
    <property type="evidence" value="ECO:0007669"/>
    <property type="project" value="UniProtKB-SubCell"/>
</dbReference>
<comment type="subunit">
    <text evidence="10">At low DSF concentrations, interacts with RpfF.</text>
</comment>
<dbReference type="Proteomes" id="UP001069090">
    <property type="component" value="Unassembled WGS sequence"/>
</dbReference>
<dbReference type="InterPro" id="IPR036097">
    <property type="entry name" value="HisK_dim/P_sf"/>
</dbReference>
<evidence type="ECO:0000256" key="7">
    <source>
        <dbReference type="ARBA" id="ARBA00022777"/>
    </source>
</evidence>
<dbReference type="Pfam" id="PF17149">
    <property type="entry name" value="CHASE5"/>
    <property type="match status" value="1"/>
</dbReference>
<dbReference type="GO" id="GO:0000155">
    <property type="term" value="F:phosphorelay sensor kinase activity"/>
    <property type="evidence" value="ECO:0007669"/>
    <property type="project" value="InterPro"/>
</dbReference>
<dbReference type="CDD" id="cd00082">
    <property type="entry name" value="HisKA"/>
    <property type="match status" value="1"/>
</dbReference>
<evidence type="ECO:0000256" key="4">
    <source>
        <dbReference type="ARBA" id="ARBA00022553"/>
    </source>
</evidence>
<feature type="domain" description="Response regulatory" evidence="15">
    <location>
        <begin position="672"/>
        <end position="793"/>
    </location>
</feature>
<evidence type="ECO:0000256" key="5">
    <source>
        <dbReference type="ARBA" id="ARBA00022679"/>
    </source>
</evidence>
<dbReference type="InterPro" id="IPR011006">
    <property type="entry name" value="CheY-like_superfamily"/>
</dbReference>
<dbReference type="SMART" id="SM00387">
    <property type="entry name" value="HATPase_c"/>
    <property type="match status" value="1"/>
</dbReference>
<dbReference type="FunFam" id="3.30.565.10:FF:000010">
    <property type="entry name" value="Sensor histidine kinase RcsC"/>
    <property type="match status" value="1"/>
</dbReference>
<gene>
    <name evidence="17" type="ORF">O0V09_05465</name>
</gene>
<feature type="modified residue" description="4-aspartylphosphate" evidence="12">
    <location>
        <position position="723"/>
    </location>
</feature>
<evidence type="ECO:0000256" key="1">
    <source>
        <dbReference type="ARBA" id="ARBA00000085"/>
    </source>
</evidence>
<dbReference type="SMART" id="SM00388">
    <property type="entry name" value="HisKA"/>
    <property type="match status" value="1"/>
</dbReference>
<dbReference type="PROSITE" id="PS50885">
    <property type="entry name" value="HAMP"/>
    <property type="match status" value="1"/>
</dbReference>
<evidence type="ECO:0000313" key="18">
    <source>
        <dbReference type="Proteomes" id="UP001069090"/>
    </source>
</evidence>
<dbReference type="CDD" id="cd16922">
    <property type="entry name" value="HATPase_EvgS-ArcB-TorS-like"/>
    <property type="match status" value="1"/>
</dbReference>
<keyword evidence="13" id="KW-0472">Membrane</keyword>
<evidence type="ECO:0000256" key="6">
    <source>
        <dbReference type="ARBA" id="ARBA00022741"/>
    </source>
</evidence>
<proteinExistence type="predicted"/>
<dbReference type="InterPro" id="IPR033414">
    <property type="entry name" value="Sensor_dom"/>
</dbReference>
<dbReference type="SUPFAM" id="SSF55874">
    <property type="entry name" value="ATPase domain of HSP90 chaperone/DNA topoisomerase II/histidine kinase"/>
    <property type="match status" value="1"/>
</dbReference>
<evidence type="ECO:0000256" key="2">
    <source>
        <dbReference type="ARBA" id="ARBA00004370"/>
    </source>
</evidence>
<evidence type="ECO:0000256" key="8">
    <source>
        <dbReference type="ARBA" id="ARBA00022840"/>
    </source>
</evidence>
<dbReference type="InterPro" id="IPR003594">
    <property type="entry name" value="HATPase_dom"/>
</dbReference>
<dbReference type="PRINTS" id="PR00344">
    <property type="entry name" value="BCTRLSENSOR"/>
</dbReference>
<feature type="transmembrane region" description="Helical" evidence="13">
    <location>
        <begin position="20"/>
        <end position="41"/>
    </location>
</feature>
<dbReference type="Pfam" id="PF02518">
    <property type="entry name" value="HATPase_c"/>
    <property type="match status" value="1"/>
</dbReference>
<dbReference type="SUPFAM" id="SSF47384">
    <property type="entry name" value="Homodimeric domain of signal transducing histidine kinase"/>
    <property type="match status" value="1"/>
</dbReference>
<keyword evidence="4 12" id="KW-0597">Phosphoprotein</keyword>
<accession>A0A9J6RKW6</accession>
<evidence type="ECO:0000256" key="9">
    <source>
        <dbReference type="ARBA" id="ARBA00023012"/>
    </source>
</evidence>
<evidence type="ECO:0000256" key="10">
    <source>
        <dbReference type="ARBA" id="ARBA00064003"/>
    </source>
</evidence>
<dbReference type="PROSITE" id="PS50109">
    <property type="entry name" value="HIS_KIN"/>
    <property type="match status" value="1"/>
</dbReference>
<dbReference type="InterPro" id="IPR005467">
    <property type="entry name" value="His_kinase_dom"/>
</dbReference>
<evidence type="ECO:0000256" key="11">
    <source>
        <dbReference type="ARBA" id="ARBA00068150"/>
    </source>
</evidence>
<evidence type="ECO:0000256" key="13">
    <source>
        <dbReference type="SAM" id="Phobius"/>
    </source>
</evidence>
<keyword evidence="9" id="KW-0902">Two-component regulatory system</keyword>
<evidence type="ECO:0000259" key="14">
    <source>
        <dbReference type="PROSITE" id="PS50109"/>
    </source>
</evidence>
<dbReference type="PANTHER" id="PTHR45339:SF1">
    <property type="entry name" value="HYBRID SIGNAL TRANSDUCTION HISTIDINE KINASE J"/>
    <property type="match status" value="1"/>
</dbReference>
<comment type="caution">
    <text evidence="17">The sequence shown here is derived from an EMBL/GenBank/DDBJ whole genome shotgun (WGS) entry which is preliminary data.</text>
</comment>
<dbReference type="Gene3D" id="6.10.340.10">
    <property type="match status" value="1"/>
</dbReference>
<feature type="domain" description="HAMP" evidence="16">
    <location>
        <begin position="187"/>
        <end position="245"/>
    </location>
</feature>
<comment type="subcellular location">
    <subcellularLocation>
        <location evidence="2">Membrane</location>
    </subcellularLocation>
</comment>
<evidence type="ECO:0000256" key="3">
    <source>
        <dbReference type="ARBA" id="ARBA00012438"/>
    </source>
</evidence>
<dbReference type="InterPro" id="IPR004358">
    <property type="entry name" value="Sig_transdc_His_kin-like_C"/>
</dbReference>
<dbReference type="InterPro" id="IPR003660">
    <property type="entry name" value="HAMP_dom"/>
</dbReference>
<dbReference type="PANTHER" id="PTHR45339">
    <property type="entry name" value="HYBRID SIGNAL TRANSDUCTION HISTIDINE KINASE J"/>
    <property type="match status" value="1"/>
</dbReference>
<keyword evidence="8" id="KW-0067">ATP-binding</keyword>
<sequence>MLRNLVNNLKNPIATKLLLITLGCGLIVAAIGISFQIYLNYRSDLSNIEQRIDQIRISTLPSIAKSLWSFDEEQLTVQVKGILDVEDVIKVAITWNDWNNSAKTREHQRDNISTEEYQRLAENAYVTTHPLVYQDSDTEVQQLGTIEITTSLTGVYQRLWQQATFTAMMQSLDIIVLTTIILLAIRRYLIRHLNQITHYTSTLNLDDLGNPLVLKDKKLRTTPDEIDKVVNSINQMRNTLLQDIEQRRRVENDLLKEKDAKLQSQREAHIAAAASQAKSQFLATMSHEIRTPMNGVIGMVELLQDTNLTETQKHYLDIIYRSGETLIEIINDILDYSKIEAGKMTIEQTSFNLEELAEDCIQLFGATASKSNLDLIGSVSPTTPLRLKGDPTRLRQILINLLGNAFKFTREGHIALEIQREKNSPIDRPIIRFSVKDTGIGINPEMLPHLFDSFNQADNSTTRKYGGTGLGLAICKQLAELMGGQIGVESTVDQGSTFWFSAQFSLCDDVADSPSHDITISTALTAKRLLIVEDNEYFCEVMYHHSLSWGMNTHTLALGADAVNMLSKAAANNKPYDFIVLDLILPDISGLELASQIRAVAALKDTPIFIVTASDEAISEQQLKELNIYKVIRKPITPSTLKLCLAQSLGKVPAMHDYSRFDRKLSVIAGTRVLAAEDNAVNRIVIKGLLSKFGVEPVFVENGKQAVDLICQPEQAFDIIFMDCDMPIMDGFEAARRIRKFEATHHLEPCRIVALTAHALQEHRREVSQAGMDDYLAKPVNLADLARAFKRAKLLSSG</sequence>
<evidence type="ECO:0000313" key="17">
    <source>
        <dbReference type="EMBL" id="MCZ0864637.1"/>
    </source>
</evidence>
<dbReference type="Gene3D" id="3.40.50.2300">
    <property type="match status" value="2"/>
</dbReference>
<keyword evidence="7" id="KW-0418">Kinase</keyword>
<dbReference type="GO" id="GO:0005524">
    <property type="term" value="F:ATP binding"/>
    <property type="evidence" value="ECO:0007669"/>
    <property type="project" value="UniProtKB-KW"/>
</dbReference>
<dbReference type="InterPro" id="IPR036890">
    <property type="entry name" value="HATPase_C_sf"/>
</dbReference>
<keyword evidence="18" id="KW-1185">Reference proteome</keyword>
<keyword evidence="6" id="KW-0547">Nucleotide-binding</keyword>
<dbReference type="FunFam" id="1.10.287.130:FF:000002">
    <property type="entry name" value="Two-component osmosensing histidine kinase"/>
    <property type="match status" value="1"/>
</dbReference>
<dbReference type="Pfam" id="PF00512">
    <property type="entry name" value="HisKA"/>
    <property type="match status" value="1"/>
</dbReference>
<dbReference type="Gene3D" id="3.30.565.10">
    <property type="entry name" value="Histidine kinase-like ATPase, C-terminal domain"/>
    <property type="match status" value="1"/>
</dbReference>
<feature type="domain" description="Histidine kinase" evidence="14">
    <location>
        <begin position="284"/>
        <end position="506"/>
    </location>
</feature>
<name>A0A9J6RKW6_9GAMM</name>